<dbReference type="OrthoDB" id="5392220at2"/>
<keyword evidence="1 3" id="KW-0807">Transducer</keyword>
<evidence type="ECO:0000259" key="6">
    <source>
        <dbReference type="PROSITE" id="PS50111"/>
    </source>
</evidence>
<dbReference type="CDD" id="cd06225">
    <property type="entry name" value="HAMP"/>
    <property type="match status" value="1"/>
</dbReference>
<dbReference type="InterPro" id="IPR025991">
    <property type="entry name" value="Chemoreceptor_zinc-bind_dom"/>
</dbReference>
<accession>W0EBI6</accession>
<dbReference type="SUPFAM" id="SSF58104">
    <property type="entry name" value="Methyl-accepting chemotaxis protein (MCP) signaling domain"/>
    <property type="match status" value="1"/>
</dbReference>
<dbReference type="Gene3D" id="1.10.287.950">
    <property type="entry name" value="Methyl-accepting chemotaxis protein"/>
    <property type="match status" value="1"/>
</dbReference>
<dbReference type="CDD" id="cd11386">
    <property type="entry name" value="MCP_signal"/>
    <property type="match status" value="1"/>
</dbReference>
<feature type="domain" description="HAMP" evidence="7">
    <location>
        <begin position="201"/>
        <end position="253"/>
    </location>
</feature>
<name>W0EBI6_9FIRM</name>
<sequence length="681" mass="74173">MKLSVRFRVLGGYFGIVFIFIGAILVSSYFQNKVDTSVDEVFNHANILSLSKDLQRDIHSADDNMLRASNAQTATERKPLVDAYRADLQMIDQNLAAINKLDLLPSDRQDLLKFQDLLKTYTQSNEQIIQSIPGSNLGVSGQNTFEPLVLLLTSFDQRQSDTLKANQTEILNNISSANRNNVLGTLLAVAMAIFVGAVLSRWIIREINQLQETMSKAGLGDLTVVAEVKSNDEFGDLNAAFNVMVTRLAELVNQVRDLSSNLAASSQQLAATSEEVTVSVEEVSKSMQTVASDAETGTRSIVESSQVLLELSSLTQIAKQQSQSAAASSQTTLETAESGKKTVEDAVSRMATIRTKTLETEELMVTLSELSQQIDSITETITGLADQTNLLALNAAIEAARAGESGRGFAVVAEEVRKLAELSTQGAKDASGLVQKVLVGVEAAVQSTKASREEVENGVQIMNQAGEALNNIYEAVQHTAKDVQYSVEVTDSEVASSDKIVQLINTVASAIEGTSAQAQQVAASSEEISASMETVATSIQETALMAQELNNDVDHFKVIKDKLTNKDILEKAKTDHLLWKSRVVNMIKGLETLSPEEVTSHNNCRLGKWYNSGDNSFKDISEFKAMDEPHRLVHEMAQEAAKAYQQGDIRKAQSCLKKLDLQSGKVIKYLNNLIDKAENVK</sequence>
<keyword evidence="9" id="KW-1185">Reference proteome</keyword>
<evidence type="ECO:0000256" key="3">
    <source>
        <dbReference type="PROSITE-ProRule" id="PRU00284"/>
    </source>
</evidence>
<dbReference type="PROSITE" id="PS50885">
    <property type="entry name" value="HAMP"/>
    <property type="match status" value="1"/>
</dbReference>
<evidence type="ECO:0000256" key="5">
    <source>
        <dbReference type="SAM" id="Phobius"/>
    </source>
</evidence>
<dbReference type="PANTHER" id="PTHR32089:SF112">
    <property type="entry name" value="LYSOZYME-LIKE PROTEIN-RELATED"/>
    <property type="match status" value="1"/>
</dbReference>
<feature type="domain" description="Methyl-accepting transducer" evidence="6">
    <location>
        <begin position="272"/>
        <end position="529"/>
    </location>
</feature>
<comment type="similarity">
    <text evidence="2">Belongs to the methyl-accepting chemotaxis (MCP) protein family.</text>
</comment>
<dbReference type="InterPro" id="IPR004089">
    <property type="entry name" value="MCPsignal_dom"/>
</dbReference>
<evidence type="ECO:0000259" key="7">
    <source>
        <dbReference type="PROSITE" id="PS50885"/>
    </source>
</evidence>
<feature type="coiled-coil region" evidence="4">
    <location>
        <begin position="248"/>
        <end position="275"/>
    </location>
</feature>
<dbReference type="PANTHER" id="PTHR32089">
    <property type="entry name" value="METHYL-ACCEPTING CHEMOTAXIS PROTEIN MCPB"/>
    <property type="match status" value="1"/>
</dbReference>
<proteinExistence type="inferred from homology"/>
<dbReference type="RefSeq" id="WP_006715053.1">
    <property type="nucleotide sequence ID" value="NZ_CP007032.1"/>
</dbReference>
<keyword evidence="5" id="KW-0472">Membrane</keyword>
<dbReference type="STRING" id="871968.DESME_04670"/>
<dbReference type="Pfam" id="PF00015">
    <property type="entry name" value="MCPsignal"/>
    <property type="match status" value="1"/>
</dbReference>
<dbReference type="Proteomes" id="UP000010847">
    <property type="component" value="Chromosome"/>
</dbReference>
<protein>
    <submittedName>
        <fullName evidence="8">Chemotaxis protein</fullName>
    </submittedName>
</protein>
<dbReference type="Gene3D" id="1.20.120.30">
    <property type="entry name" value="Aspartate receptor, ligand-binding domain"/>
    <property type="match status" value="1"/>
</dbReference>
<dbReference type="SMART" id="SM00304">
    <property type="entry name" value="HAMP"/>
    <property type="match status" value="1"/>
</dbReference>
<dbReference type="Pfam" id="PF13682">
    <property type="entry name" value="CZB"/>
    <property type="match status" value="1"/>
</dbReference>
<dbReference type="GO" id="GO:0016020">
    <property type="term" value="C:membrane"/>
    <property type="evidence" value="ECO:0007669"/>
    <property type="project" value="InterPro"/>
</dbReference>
<feature type="transmembrane region" description="Helical" evidence="5">
    <location>
        <begin position="12"/>
        <end position="30"/>
    </location>
</feature>
<dbReference type="SMART" id="SM00283">
    <property type="entry name" value="MA"/>
    <property type="match status" value="1"/>
</dbReference>
<dbReference type="PROSITE" id="PS50111">
    <property type="entry name" value="CHEMOTAXIS_TRANSDUC_2"/>
    <property type="match status" value="1"/>
</dbReference>
<dbReference type="InterPro" id="IPR003660">
    <property type="entry name" value="HAMP_dom"/>
</dbReference>
<dbReference type="KEGG" id="dmt:DESME_04670"/>
<gene>
    <name evidence="8" type="ORF">DESME_04670</name>
</gene>
<dbReference type="GO" id="GO:0007165">
    <property type="term" value="P:signal transduction"/>
    <property type="evidence" value="ECO:0007669"/>
    <property type="project" value="UniProtKB-KW"/>
</dbReference>
<dbReference type="AlphaFoldDB" id="W0EBI6"/>
<keyword evidence="4" id="KW-0175">Coiled coil</keyword>
<evidence type="ECO:0000313" key="9">
    <source>
        <dbReference type="Proteomes" id="UP000010847"/>
    </source>
</evidence>
<evidence type="ECO:0000256" key="4">
    <source>
        <dbReference type="SAM" id="Coils"/>
    </source>
</evidence>
<feature type="transmembrane region" description="Helical" evidence="5">
    <location>
        <begin position="182"/>
        <end position="204"/>
    </location>
</feature>
<dbReference type="Gene3D" id="6.10.340.10">
    <property type="match status" value="1"/>
</dbReference>
<dbReference type="HOGENOM" id="CLU_000445_107_27_9"/>
<evidence type="ECO:0000256" key="2">
    <source>
        <dbReference type="ARBA" id="ARBA00029447"/>
    </source>
</evidence>
<keyword evidence="5" id="KW-0812">Transmembrane</keyword>
<dbReference type="EMBL" id="CP007032">
    <property type="protein sequence ID" value="AHF06431.1"/>
    <property type="molecule type" value="Genomic_DNA"/>
</dbReference>
<organism evidence="8 9">
    <name type="scientific">Desulfitobacterium metallireducens DSM 15288</name>
    <dbReference type="NCBI Taxonomy" id="871968"/>
    <lineage>
        <taxon>Bacteria</taxon>
        <taxon>Bacillati</taxon>
        <taxon>Bacillota</taxon>
        <taxon>Clostridia</taxon>
        <taxon>Eubacteriales</taxon>
        <taxon>Desulfitobacteriaceae</taxon>
        <taxon>Desulfitobacterium</taxon>
    </lineage>
</organism>
<evidence type="ECO:0000313" key="8">
    <source>
        <dbReference type="EMBL" id="AHF06431.1"/>
    </source>
</evidence>
<keyword evidence="5" id="KW-1133">Transmembrane helix</keyword>
<dbReference type="Pfam" id="PF00672">
    <property type="entry name" value="HAMP"/>
    <property type="match status" value="1"/>
</dbReference>
<reference evidence="8 9" key="1">
    <citation type="submission" date="2013-12" db="EMBL/GenBank/DDBJ databases">
        <authorList>
            <consortium name="DOE Joint Genome Institute"/>
            <person name="Smidt H."/>
            <person name="Huntemann M."/>
            <person name="Han J."/>
            <person name="Chen A."/>
            <person name="Kyrpides N."/>
            <person name="Mavromatis K."/>
            <person name="Markowitz V."/>
            <person name="Palaniappan K."/>
            <person name="Ivanova N."/>
            <person name="Schaumberg A."/>
            <person name="Pati A."/>
            <person name="Liolios K."/>
            <person name="Nordberg H.P."/>
            <person name="Cantor M.N."/>
            <person name="Hua S.X."/>
            <person name="Woyke T."/>
        </authorList>
    </citation>
    <scope>NUCLEOTIDE SEQUENCE [LARGE SCALE GENOMIC DNA]</scope>
    <source>
        <strain evidence="9">DSM 15288</strain>
    </source>
</reference>
<dbReference type="eggNOG" id="COG0840">
    <property type="taxonomic scope" value="Bacteria"/>
</dbReference>
<evidence type="ECO:0000256" key="1">
    <source>
        <dbReference type="ARBA" id="ARBA00023224"/>
    </source>
</evidence>